<evidence type="ECO:0000313" key="1">
    <source>
        <dbReference type="EMBL" id="KAH7670142.1"/>
    </source>
</evidence>
<accession>A0ACB7V8Q9</accession>
<reference evidence="2" key="1">
    <citation type="journal article" date="2022" name="Nat. Commun.">
        <title>Chromosome evolution and the genetic basis of agronomically important traits in greater yam.</title>
        <authorList>
            <person name="Bredeson J.V."/>
            <person name="Lyons J.B."/>
            <person name="Oniyinde I.O."/>
            <person name="Okereke N.R."/>
            <person name="Kolade O."/>
            <person name="Nnabue I."/>
            <person name="Nwadili C.O."/>
            <person name="Hribova E."/>
            <person name="Parker M."/>
            <person name="Nwogha J."/>
            <person name="Shu S."/>
            <person name="Carlson J."/>
            <person name="Kariba R."/>
            <person name="Muthemba S."/>
            <person name="Knop K."/>
            <person name="Barton G.J."/>
            <person name="Sherwood A.V."/>
            <person name="Lopez-Montes A."/>
            <person name="Asiedu R."/>
            <person name="Jamnadass R."/>
            <person name="Muchugi A."/>
            <person name="Goodstein D."/>
            <person name="Egesi C.N."/>
            <person name="Featherston J."/>
            <person name="Asfaw A."/>
            <person name="Simpson G.G."/>
            <person name="Dolezel J."/>
            <person name="Hendre P.S."/>
            <person name="Van Deynze A."/>
            <person name="Kumar P.L."/>
            <person name="Obidiegwu J.E."/>
            <person name="Bhattacharjee R."/>
            <person name="Rokhsar D.S."/>
        </authorList>
    </citation>
    <scope>NUCLEOTIDE SEQUENCE [LARGE SCALE GENOMIC DNA]</scope>
    <source>
        <strain evidence="2">cv. TDa95/00328</strain>
    </source>
</reference>
<proteinExistence type="predicted"/>
<name>A0ACB7V8Q9_DIOAL</name>
<dbReference type="EMBL" id="CM037020">
    <property type="protein sequence ID" value="KAH7670142.1"/>
    <property type="molecule type" value="Genomic_DNA"/>
</dbReference>
<protein>
    <submittedName>
        <fullName evidence="1">Exocyst complex component Exo70 protein</fullName>
    </submittedName>
</protein>
<gene>
    <name evidence="1" type="ORF">IHE45_10G006000</name>
</gene>
<dbReference type="Proteomes" id="UP000827976">
    <property type="component" value="Chromosome 10"/>
</dbReference>
<comment type="caution">
    <text evidence="1">The sequence shown here is derived from an EMBL/GenBank/DDBJ whole genome shotgun (WGS) entry which is preliminary data.</text>
</comment>
<keyword evidence="2" id="KW-1185">Reference proteome</keyword>
<organism evidence="1 2">
    <name type="scientific">Dioscorea alata</name>
    <name type="common">Purple yam</name>
    <dbReference type="NCBI Taxonomy" id="55571"/>
    <lineage>
        <taxon>Eukaryota</taxon>
        <taxon>Viridiplantae</taxon>
        <taxon>Streptophyta</taxon>
        <taxon>Embryophyta</taxon>
        <taxon>Tracheophyta</taxon>
        <taxon>Spermatophyta</taxon>
        <taxon>Magnoliopsida</taxon>
        <taxon>Liliopsida</taxon>
        <taxon>Dioscoreales</taxon>
        <taxon>Dioscoreaceae</taxon>
        <taxon>Dioscorea</taxon>
    </lineage>
</organism>
<evidence type="ECO:0000313" key="2">
    <source>
        <dbReference type="Proteomes" id="UP000827976"/>
    </source>
</evidence>
<sequence>MAKVASVEKDADQFTDEMPTKFSNLSIEEEEIMNKEWRLGVMEEKILAHDADESMIWSYGVKKSFEYLCVVDEVRKLTESSGSSNELLDRAHCLLQMAMARLEEEFIYLLVHNEQLVEPSLMSFPSSEEGSVDEYSCSSLEEEQIEGRVRSESSIEEMNYFYKCTGEC</sequence>